<evidence type="ECO:0000256" key="3">
    <source>
        <dbReference type="ARBA" id="ARBA00022833"/>
    </source>
</evidence>
<dbReference type="PROSITE" id="PS01360">
    <property type="entry name" value="ZF_MYND_1"/>
    <property type="match status" value="1"/>
</dbReference>
<dbReference type="OrthoDB" id="432970at2759"/>
<dbReference type="EMBL" id="CAMXCT010000657">
    <property type="protein sequence ID" value="CAI3981748.1"/>
    <property type="molecule type" value="Genomic_DNA"/>
</dbReference>
<dbReference type="PROSITE" id="PS50865">
    <property type="entry name" value="ZF_MYND_2"/>
    <property type="match status" value="1"/>
</dbReference>
<accession>A0A9P1BYS1</accession>
<name>A0A9P1BYS1_9DINO</name>
<keyword evidence="3" id="KW-0862">Zinc</keyword>
<keyword evidence="10" id="KW-1185">Reference proteome</keyword>
<keyword evidence="2 4" id="KW-0863">Zinc-finger</keyword>
<reference evidence="7" key="1">
    <citation type="submission" date="2022-10" db="EMBL/GenBank/DDBJ databases">
        <authorList>
            <person name="Chen Y."/>
            <person name="Dougan E. K."/>
            <person name="Chan C."/>
            <person name="Rhodes N."/>
            <person name="Thang M."/>
        </authorList>
    </citation>
    <scope>NUCLEOTIDE SEQUENCE</scope>
</reference>
<evidence type="ECO:0000256" key="2">
    <source>
        <dbReference type="ARBA" id="ARBA00022771"/>
    </source>
</evidence>
<dbReference type="EMBL" id="CAMXCT030000657">
    <property type="protein sequence ID" value="CAL4769060.1"/>
    <property type="molecule type" value="Genomic_DNA"/>
</dbReference>
<dbReference type="AlphaFoldDB" id="A0A9P1BYS1"/>
<gene>
    <name evidence="7" type="ORF">C1SCF055_LOCUS9509</name>
</gene>
<sequence length="440" mass="50623">MGRVDIPLGPDPGAETAEAFPRCAWCGDASKTVCGRCKVRAYCSAECQQLDWKSGHQTACTPMVQRQLPVTEEHFQFYEVPYVAHWAINLQNWKIKSNSKEYAFLLSRIPDADVRRQITTQRSWPQAKLALAKELAVRRMAEILTQAMWTKVSWKHEDISDRDFLRNREEYVWTGQKYQNSNRRFPNFNFSMFDTDDYLFLVTHPLAITGVYASGPLTDAMPDPREAFAEELMDGQQTDIPRASEEDEDSKMLGATELRDICEADSCRERRARLQHALVGKFAYFRTLGQTTGRQWSQVVLGQHPVAESVPGGTLDPDEADGPWRPRRHPLQVAGTQQSRWRCEVHRWRENHIVVCRGPPDEAMDPKGDFQQTQAKRFPEIDTFDKALDHPEPEFIEVPIQQLLPEKWHSDYVRACGGGERGEQTRMNYSGYYQPDIPKI</sequence>
<dbReference type="Proteomes" id="UP001152797">
    <property type="component" value="Unassembled WGS sequence"/>
</dbReference>
<feature type="domain" description="MYND-type" evidence="6">
    <location>
        <begin position="23"/>
        <end position="60"/>
    </location>
</feature>
<evidence type="ECO:0000313" key="8">
    <source>
        <dbReference type="EMBL" id="CAL1135123.1"/>
    </source>
</evidence>
<organism evidence="7">
    <name type="scientific">Cladocopium goreaui</name>
    <dbReference type="NCBI Taxonomy" id="2562237"/>
    <lineage>
        <taxon>Eukaryota</taxon>
        <taxon>Sar</taxon>
        <taxon>Alveolata</taxon>
        <taxon>Dinophyceae</taxon>
        <taxon>Suessiales</taxon>
        <taxon>Symbiodiniaceae</taxon>
        <taxon>Cladocopium</taxon>
    </lineage>
</organism>
<dbReference type="EMBL" id="CAMXCT020000657">
    <property type="protein sequence ID" value="CAL1135123.1"/>
    <property type="molecule type" value="Genomic_DNA"/>
</dbReference>
<keyword evidence="1" id="KW-0479">Metal-binding</keyword>
<feature type="region of interest" description="Disordered" evidence="5">
    <location>
        <begin position="307"/>
        <end position="333"/>
    </location>
</feature>
<evidence type="ECO:0000256" key="4">
    <source>
        <dbReference type="PROSITE-ProRule" id="PRU00134"/>
    </source>
</evidence>
<dbReference type="Gene3D" id="6.10.140.2220">
    <property type="match status" value="1"/>
</dbReference>
<evidence type="ECO:0000313" key="10">
    <source>
        <dbReference type="Proteomes" id="UP001152797"/>
    </source>
</evidence>
<dbReference type="GO" id="GO:0008270">
    <property type="term" value="F:zinc ion binding"/>
    <property type="evidence" value="ECO:0007669"/>
    <property type="project" value="UniProtKB-KW"/>
</dbReference>
<evidence type="ECO:0000256" key="5">
    <source>
        <dbReference type="SAM" id="MobiDB-lite"/>
    </source>
</evidence>
<evidence type="ECO:0000313" key="7">
    <source>
        <dbReference type="EMBL" id="CAI3981748.1"/>
    </source>
</evidence>
<proteinExistence type="predicted"/>
<reference evidence="8" key="2">
    <citation type="submission" date="2024-04" db="EMBL/GenBank/DDBJ databases">
        <authorList>
            <person name="Chen Y."/>
            <person name="Shah S."/>
            <person name="Dougan E. K."/>
            <person name="Thang M."/>
            <person name="Chan C."/>
        </authorList>
    </citation>
    <scope>NUCLEOTIDE SEQUENCE [LARGE SCALE GENOMIC DNA]</scope>
</reference>
<dbReference type="Pfam" id="PF01753">
    <property type="entry name" value="zf-MYND"/>
    <property type="match status" value="1"/>
</dbReference>
<protein>
    <submittedName>
        <fullName evidence="9">Ankyrin repeat and MYND domain-containing protein 1</fullName>
    </submittedName>
</protein>
<dbReference type="SUPFAM" id="SSF144232">
    <property type="entry name" value="HIT/MYND zinc finger-like"/>
    <property type="match status" value="1"/>
</dbReference>
<evidence type="ECO:0000259" key="6">
    <source>
        <dbReference type="PROSITE" id="PS50865"/>
    </source>
</evidence>
<evidence type="ECO:0000313" key="9">
    <source>
        <dbReference type="EMBL" id="CAL4769060.1"/>
    </source>
</evidence>
<comment type="caution">
    <text evidence="7">The sequence shown here is derived from an EMBL/GenBank/DDBJ whole genome shotgun (WGS) entry which is preliminary data.</text>
</comment>
<dbReference type="InterPro" id="IPR002893">
    <property type="entry name" value="Znf_MYND"/>
</dbReference>
<evidence type="ECO:0000256" key="1">
    <source>
        <dbReference type="ARBA" id="ARBA00022723"/>
    </source>
</evidence>